<dbReference type="SUPFAM" id="SSF53448">
    <property type="entry name" value="Nucleotide-diphospho-sugar transferases"/>
    <property type="match status" value="1"/>
</dbReference>
<dbReference type="AlphaFoldDB" id="A0A4S2DP58"/>
<dbReference type="InterPro" id="IPR019734">
    <property type="entry name" value="TPR_rpt"/>
</dbReference>
<dbReference type="OrthoDB" id="9815923at2"/>
<dbReference type="SUPFAM" id="SSF48452">
    <property type="entry name" value="TPR-like"/>
    <property type="match status" value="2"/>
</dbReference>
<dbReference type="Pfam" id="PF00535">
    <property type="entry name" value="Glycos_transf_2"/>
    <property type="match status" value="1"/>
</dbReference>
<evidence type="ECO:0000313" key="4">
    <source>
        <dbReference type="Proteomes" id="UP000306888"/>
    </source>
</evidence>
<gene>
    <name evidence="3" type="ORF">E5347_05100</name>
</gene>
<evidence type="ECO:0000259" key="2">
    <source>
        <dbReference type="Pfam" id="PF00535"/>
    </source>
</evidence>
<dbReference type="EMBL" id="SRYR01000001">
    <property type="protein sequence ID" value="TGY44197.1"/>
    <property type="molecule type" value="Genomic_DNA"/>
</dbReference>
<organism evidence="3 4">
    <name type="scientific">Clostridium sartagoforme</name>
    <dbReference type="NCBI Taxonomy" id="84031"/>
    <lineage>
        <taxon>Bacteria</taxon>
        <taxon>Bacillati</taxon>
        <taxon>Bacillota</taxon>
        <taxon>Clostridia</taxon>
        <taxon>Eubacteriales</taxon>
        <taxon>Clostridiaceae</taxon>
        <taxon>Clostridium</taxon>
    </lineage>
</organism>
<accession>A0A4S2DP58</accession>
<dbReference type="CDD" id="cd02511">
    <property type="entry name" value="Beta4Glucosyltransferase"/>
    <property type="match status" value="1"/>
</dbReference>
<dbReference type="PANTHER" id="PTHR43630">
    <property type="entry name" value="POLY-BETA-1,6-N-ACETYL-D-GLUCOSAMINE SYNTHASE"/>
    <property type="match status" value="1"/>
</dbReference>
<proteinExistence type="predicted"/>
<sequence length="604" mass="70523">MNKTTLSLCMIVKNEEKYIAKSIDSVKDIVNEIVIVDTGSTDSTLDILKNYNVKLYNYKWENDFASARNFAINKIKSDWILFLDADEILDEASKDNLINYVNTTKLDGCHFIVYNYRSENQNDFTIHYAFRLFRNNKGYYYKGKIHEQIFNDKYRNITSRFSNEEIILHHYGYSVEVLEKKDKRSRNIPILLEALKENPKDSFNLFNLGNEYLAQNDVNTALNHYELSYSNLDLTKHYSVHLLYRMAVCYQYIKKYDYAIRFVEEGLQRFSPNVDFEYLKGCLFLDTKRYTLAIDSFNNCLTLGDSGSTVKFVSNCGSINPLMSLGNLYYTLSDYNKALDCYNKILNISSSDLSILYKIGSILNKKHDNKNEVTNNLLKYFASKDYIPNVILTSHILLKENLIHEVKALIESNEDFNEYKIDEYFLRGVISLYENKYNESLEYFNKAFIEIDISTNPTIIIGTLKSDISKYIFILSLLTNNNSIDKALSIINNNCSNLEYQVYLELKDIYLNNKCTMITENTQISLNILEEFLNNILGIKEYNLFQKLVEILNYVDDESVLITLSKVYEANGFKDLAIKEIFNSIKKFDFVDSWSTEILYKEIL</sequence>
<feature type="domain" description="Glycosyltransferase 2-like" evidence="2">
    <location>
        <begin position="7"/>
        <end position="134"/>
    </location>
</feature>
<name>A0A4S2DP58_9CLOT</name>
<dbReference type="Proteomes" id="UP000306888">
    <property type="component" value="Unassembled WGS sequence"/>
</dbReference>
<dbReference type="InterPro" id="IPR011990">
    <property type="entry name" value="TPR-like_helical_dom_sf"/>
</dbReference>
<dbReference type="RefSeq" id="WP_136005230.1">
    <property type="nucleotide sequence ID" value="NZ_SRYR01000001.1"/>
</dbReference>
<reference evidence="3 4" key="1">
    <citation type="submission" date="2019-04" db="EMBL/GenBank/DDBJ databases">
        <title>Microbes associate with the intestines of laboratory mice.</title>
        <authorList>
            <person name="Navarre W."/>
            <person name="Wong E."/>
            <person name="Huang K."/>
            <person name="Tropini C."/>
            <person name="Ng K."/>
            <person name="Yu B."/>
        </authorList>
    </citation>
    <scope>NUCLEOTIDE SEQUENCE [LARGE SCALE GENOMIC DNA]</scope>
    <source>
        <strain evidence="3 4">NM50_B9-20</strain>
    </source>
</reference>
<protein>
    <submittedName>
        <fullName evidence="3">Glycosyltransferase</fullName>
    </submittedName>
</protein>
<dbReference type="GO" id="GO:0016740">
    <property type="term" value="F:transferase activity"/>
    <property type="evidence" value="ECO:0007669"/>
    <property type="project" value="UniProtKB-KW"/>
</dbReference>
<comment type="caution">
    <text evidence="3">The sequence shown here is derived from an EMBL/GenBank/DDBJ whole genome shotgun (WGS) entry which is preliminary data.</text>
</comment>
<keyword evidence="1" id="KW-0802">TPR repeat</keyword>
<keyword evidence="3" id="KW-0808">Transferase</keyword>
<dbReference type="SMART" id="SM00028">
    <property type="entry name" value="TPR"/>
    <property type="match status" value="5"/>
</dbReference>
<dbReference type="PROSITE" id="PS50005">
    <property type="entry name" value="TPR"/>
    <property type="match status" value="1"/>
</dbReference>
<dbReference type="InterPro" id="IPR001173">
    <property type="entry name" value="Glyco_trans_2-like"/>
</dbReference>
<keyword evidence="4" id="KW-1185">Reference proteome</keyword>
<dbReference type="Gene3D" id="3.90.550.10">
    <property type="entry name" value="Spore Coat Polysaccharide Biosynthesis Protein SpsA, Chain A"/>
    <property type="match status" value="1"/>
</dbReference>
<dbReference type="Pfam" id="PF13181">
    <property type="entry name" value="TPR_8"/>
    <property type="match status" value="1"/>
</dbReference>
<dbReference type="Gene3D" id="1.25.40.10">
    <property type="entry name" value="Tetratricopeptide repeat domain"/>
    <property type="match status" value="2"/>
</dbReference>
<dbReference type="PANTHER" id="PTHR43630:SF2">
    <property type="entry name" value="GLYCOSYLTRANSFERASE"/>
    <property type="match status" value="1"/>
</dbReference>
<feature type="repeat" description="TPR" evidence="1">
    <location>
        <begin position="319"/>
        <end position="352"/>
    </location>
</feature>
<dbReference type="InterPro" id="IPR029044">
    <property type="entry name" value="Nucleotide-diphossugar_trans"/>
</dbReference>
<evidence type="ECO:0000313" key="3">
    <source>
        <dbReference type="EMBL" id="TGY44197.1"/>
    </source>
</evidence>
<evidence type="ECO:0000256" key="1">
    <source>
        <dbReference type="PROSITE-ProRule" id="PRU00339"/>
    </source>
</evidence>